<dbReference type="AlphaFoldDB" id="A0A401W904"/>
<evidence type="ECO:0000313" key="2">
    <source>
        <dbReference type="EMBL" id="GCD45797.1"/>
    </source>
</evidence>
<dbReference type="Proteomes" id="UP000286746">
    <property type="component" value="Unassembled WGS sequence"/>
</dbReference>
<evidence type="ECO:0000313" key="3">
    <source>
        <dbReference type="Proteomes" id="UP000286746"/>
    </source>
</evidence>
<protein>
    <submittedName>
        <fullName evidence="2">Uncharacterized protein</fullName>
    </submittedName>
</protein>
<feature type="region of interest" description="Disordered" evidence="1">
    <location>
        <begin position="29"/>
        <end position="55"/>
    </location>
</feature>
<gene>
    <name evidence="2" type="ORF">GKJPGBOP_05536</name>
</gene>
<name>A0A401W904_STREY</name>
<dbReference type="RefSeq" id="WP_170251878.1">
    <property type="nucleotide sequence ID" value="NZ_BHZD01000001.1"/>
</dbReference>
<keyword evidence="3" id="KW-1185">Reference proteome</keyword>
<dbReference type="EMBL" id="BHZD01000001">
    <property type="protein sequence ID" value="GCD45797.1"/>
    <property type="molecule type" value="Genomic_DNA"/>
</dbReference>
<comment type="caution">
    <text evidence="2">The sequence shown here is derived from an EMBL/GenBank/DDBJ whole genome shotgun (WGS) entry which is preliminary data.</text>
</comment>
<evidence type="ECO:0000256" key="1">
    <source>
        <dbReference type="SAM" id="MobiDB-lite"/>
    </source>
</evidence>
<sequence>MAGTRAAGTLTCGYVTYVESTPEQVRHALTDGAGQPQDAAGDRPPTAARALGERP</sequence>
<accession>A0A401W904</accession>
<organism evidence="2 3">
    <name type="scientific">Streptomyces paromomycinus</name>
    <name type="common">Streptomyces rimosus subsp. paromomycinus</name>
    <dbReference type="NCBI Taxonomy" id="92743"/>
    <lineage>
        <taxon>Bacteria</taxon>
        <taxon>Bacillati</taxon>
        <taxon>Actinomycetota</taxon>
        <taxon>Actinomycetes</taxon>
        <taxon>Kitasatosporales</taxon>
        <taxon>Streptomycetaceae</taxon>
        <taxon>Streptomyces</taxon>
    </lineage>
</organism>
<reference evidence="2 3" key="1">
    <citation type="submission" date="2018-11" db="EMBL/GenBank/DDBJ databases">
        <title>Whole genome sequence of Streptomyces paromomycinus NBRC 15454(T).</title>
        <authorList>
            <person name="Komaki H."/>
            <person name="Tamura T."/>
        </authorList>
    </citation>
    <scope>NUCLEOTIDE SEQUENCE [LARGE SCALE GENOMIC DNA]</scope>
    <source>
        <strain evidence="2 3">NBRC 15454</strain>
    </source>
</reference>
<proteinExistence type="predicted"/>